<accession>A0A2N0PZG5</accession>
<organism evidence="2 3">
    <name type="scientific">Rhizophagus irregularis</name>
    <dbReference type="NCBI Taxonomy" id="588596"/>
    <lineage>
        <taxon>Eukaryota</taxon>
        <taxon>Fungi</taxon>
        <taxon>Fungi incertae sedis</taxon>
        <taxon>Mucoromycota</taxon>
        <taxon>Glomeromycotina</taxon>
        <taxon>Glomeromycetes</taxon>
        <taxon>Glomerales</taxon>
        <taxon>Glomeraceae</taxon>
        <taxon>Rhizophagus</taxon>
    </lineage>
</organism>
<reference evidence="2 3" key="1">
    <citation type="submission" date="2016-04" db="EMBL/GenBank/DDBJ databases">
        <title>Genome analyses suggest a sexual origin of heterokaryosis in a supposedly ancient asexual fungus.</title>
        <authorList>
            <person name="Ropars J."/>
            <person name="Sedzielewska K."/>
            <person name="Noel J."/>
            <person name="Charron P."/>
            <person name="Farinelli L."/>
            <person name="Marton T."/>
            <person name="Kruger M."/>
            <person name="Pelin A."/>
            <person name="Brachmann A."/>
            <person name="Corradi N."/>
        </authorList>
    </citation>
    <scope>NUCLEOTIDE SEQUENCE [LARGE SCALE GENOMIC DNA]</scope>
    <source>
        <strain evidence="2 3">A5</strain>
    </source>
</reference>
<comment type="caution">
    <text evidence="2">The sequence shown here is derived from an EMBL/GenBank/DDBJ whole genome shotgun (WGS) entry which is preliminary data.</text>
</comment>
<name>A0A2N0PZG5_9GLOM</name>
<feature type="compositionally biased region" description="Polar residues" evidence="1">
    <location>
        <begin position="35"/>
        <end position="56"/>
    </location>
</feature>
<feature type="compositionally biased region" description="Low complexity" evidence="1">
    <location>
        <begin position="169"/>
        <end position="179"/>
    </location>
</feature>
<evidence type="ECO:0000256" key="1">
    <source>
        <dbReference type="SAM" id="MobiDB-lite"/>
    </source>
</evidence>
<dbReference type="VEuPathDB" id="FungiDB:FUN_005660"/>
<proteinExistence type="predicted"/>
<reference evidence="2 3" key="2">
    <citation type="submission" date="2017-09" db="EMBL/GenBank/DDBJ databases">
        <title>Extensive intraspecific genome diversity in a model arbuscular mycorrhizal fungus.</title>
        <authorList>
            <person name="Chen E.C."/>
            <person name="Morin E."/>
            <person name="Beaudet D."/>
            <person name="Noel J."/>
            <person name="Ndikumana S."/>
            <person name="Charron P."/>
            <person name="St-Onge C."/>
            <person name="Giorgi J."/>
            <person name="Grigoriev I.V."/>
            <person name="Roux C."/>
            <person name="Martin F.M."/>
            <person name="Corradi N."/>
        </authorList>
    </citation>
    <scope>NUCLEOTIDE SEQUENCE [LARGE SCALE GENOMIC DNA]</scope>
    <source>
        <strain evidence="2 3">A5</strain>
    </source>
</reference>
<dbReference type="Proteomes" id="UP000232722">
    <property type="component" value="Unassembled WGS sequence"/>
</dbReference>
<gene>
    <name evidence="2" type="ORF">RhiirA5_497087</name>
</gene>
<feature type="region of interest" description="Disordered" evidence="1">
    <location>
        <begin position="145"/>
        <end position="179"/>
    </location>
</feature>
<dbReference type="AlphaFoldDB" id="A0A2N0PZG5"/>
<sequence length="429" mass="48409">MKNYYDDIDEWIAKISSFCTAKDDEDNNFQPAEAANSSSTRGKSGNSEINESNPPSQYEVVPASRLRARASTTEVETSMKPPTRSITSKVKLATQVPTREVIVSIESRVPTSEMNSSAEVPPEMTLAKSAESSVAESRALSEMAVEESVESAESQALASEMEESEELEASASMSLSKSVVQKRNFSDDDDDDDDDKAKLLNSTQLLLFKKGKKLHDILLADSSFNGELIASEELKVSDISNDLNEMLKDDPVKIVDEKSAKDRIDQWRRQELQCENFVIAAESFNLLHLVSLVQIYDDLFKLGEKLRTDPNNNIKTAKSWVIQFMRSVLKIGDKMEQRNRVGCDRLRRLFNEEITSTQLAKAGCRKCDFFVKQEYYEVFLFQIPTLETRRSISSLSNERLSEILSTTNPDNTAQKKKRRVEFMGRNSII</sequence>
<dbReference type="VEuPathDB" id="FungiDB:RhiirA1_515570"/>
<evidence type="ECO:0000313" key="3">
    <source>
        <dbReference type="Proteomes" id="UP000232722"/>
    </source>
</evidence>
<dbReference type="EMBL" id="LLXJ01000261">
    <property type="protein sequence ID" value="PKC12227.1"/>
    <property type="molecule type" value="Genomic_DNA"/>
</dbReference>
<evidence type="ECO:0000313" key="2">
    <source>
        <dbReference type="EMBL" id="PKC12227.1"/>
    </source>
</evidence>
<feature type="region of interest" description="Disordered" evidence="1">
    <location>
        <begin position="22"/>
        <end position="92"/>
    </location>
</feature>
<protein>
    <submittedName>
        <fullName evidence="2">Uncharacterized protein</fullName>
    </submittedName>
</protein>